<dbReference type="Proteomes" id="UP000507470">
    <property type="component" value="Unassembled WGS sequence"/>
</dbReference>
<gene>
    <name evidence="1" type="ORF">MCOR_41407</name>
</gene>
<proteinExistence type="predicted"/>
<dbReference type="OrthoDB" id="6118957at2759"/>
<sequence length="196" mass="22378">MDTLSYRGITLASVSYKLYCGVLNSRLTYKLDDIDFLCDEQNSKKSMALLYAITAAEVLLREETIYDGKCLVCDDMTDEKQACPTCNHISHNKCFNVTSDQCYSCHAIGEQRTLSENQTPHHAFFKNKDNKNDAKNYRGITITPTLSKIIETVLKFLINPKIICLQNPLQRGITRNASPLYCSLIMEEFQRKNKDL</sequence>
<keyword evidence="2" id="KW-1185">Reference proteome</keyword>
<organism evidence="1 2">
    <name type="scientific">Mytilus coruscus</name>
    <name type="common">Sea mussel</name>
    <dbReference type="NCBI Taxonomy" id="42192"/>
    <lineage>
        <taxon>Eukaryota</taxon>
        <taxon>Metazoa</taxon>
        <taxon>Spiralia</taxon>
        <taxon>Lophotrochozoa</taxon>
        <taxon>Mollusca</taxon>
        <taxon>Bivalvia</taxon>
        <taxon>Autobranchia</taxon>
        <taxon>Pteriomorphia</taxon>
        <taxon>Mytilida</taxon>
        <taxon>Mytiloidea</taxon>
        <taxon>Mytilidae</taxon>
        <taxon>Mytilinae</taxon>
        <taxon>Mytilus</taxon>
    </lineage>
</organism>
<evidence type="ECO:0000313" key="2">
    <source>
        <dbReference type="Proteomes" id="UP000507470"/>
    </source>
</evidence>
<dbReference type="EMBL" id="CACVKT020007483">
    <property type="protein sequence ID" value="CAC5407977.1"/>
    <property type="molecule type" value="Genomic_DNA"/>
</dbReference>
<evidence type="ECO:0000313" key="1">
    <source>
        <dbReference type="EMBL" id="CAC5407977.1"/>
    </source>
</evidence>
<accession>A0A6J8DJW8</accession>
<evidence type="ECO:0008006" key="3">
    <source>
        <dbReference type="Google" id="ProtNLM"/>
    </source>
</evidence>
<protein>
    <recommendedName>
        <fullName evidence="3">Phorbol-ester/DAG-type domain-containing protein</fullName>
    </recommendedName>
</protein>
<reference evidence="1 2" key="1">
    <citation type="submission" date="2020-06" db="EMBL/GenBank/DDBJ databases">
        <authorList>
            <person name="Li R."/>
            <person name="Bekaert M."/>
        </authorList>
    </citation>
    <scope>NUCLEOTIDE SEQUENCE [LARGE SCALE GENOMIC DNA]</scope>
    <source>
        <strain evidence="2">wild</strain>
    </source>
</reference>
<name>A0A6J8DJW8_MYTCO</name>
<dbReference type="AlphaFoldDB" id="A0A6J8DJW8"/>